<dbReference type="AlphaFoldDB" id="A0A1G6AQS0"/>
<accession>A0A1G6AQS0</accession>
<dbReference type="PANTHER" id="PTHR43767">
    <property type="entry name" value="LONG-CHAIN-FATTY-ACID--COA LIGASE"/>
    <property type="match status" value="1"/>
</dbReference>
<dbReference type="GO" id="GO:0016874">
    <property type="term" value="F:ligase activity"/>
    <property type="evidence" value="ECO:0007669"/>
    <property type="project" value="UniProtKB-KW"/>
</dbReference>
<dbReference type="PANTHER" id="PTHR43767:SF1">
    <property type="entry name" value="NONRIBOSOMAL PEPTIDE SYNTHASE PES1 (EUROFUNG)-RELATED"/>
    <property type="match status" value="1"/>
</dbReference>
<dbReference type="Pfam" id="PF00501">
    <property type="entry name" value="AMP-binding"/>
    <property type="match status" value="1"/>
</dbReference>
<gene>
    <name evidence="2" type="ORF">SAMN02910293_00556</name>
</gene>
<dbReference type="InterPro" id="IPR042099">
    <property type="entry name" value="ANL_N_sf"/>
</dbReference>
<dbReference type="Gene3D" id="3.40.50.12780">
    <property type="entry name" value="N-terminal domain of ligase-like"/>
    <property type="match status" value="1"/>
</dbReference>
<evidence type="ECO:0000313" key="3">
    <source>
        <dbReference type="Proteomes" id="UP000182508"/>
    </source>
</evidence>
<dbReference type="Proteomes" id="UP000182508">
    <property type="component" value="Unassembled WGS sequence"/>
</dbReference>
<sequence>MAELFPYRPMNLYQNYLEASQAFPDCPIIFDQEQVAFPELGTETTYQASHDLIVKRAKQLAALGLKQGDKVIIFKGQAFDTYMLAVAATYLGAVPVMVSYHFTSQVISVFADRLENPFIIFDAVTADVVAAVDNISDNHKIGVQSLLATDGVEADFNPLPEDQIAYITHTSGTTGIPKLICHSANTMGWRTKYQKTVLNYIPERRIVGFHISPVHSRFNIGMSSLMIMGFPLLPLSNSDRETVERMFLKYQPQAVETHPNHFVQWATIAREHPQVFAKTNYYHSTFDAINNATMLAFLEASDNAQAIFLQIYGQSECGPMILKAHTRDSLKTSNARDMGVGLAGLTEARITDSKGNPLPAGQDGHIQFNSKGRALTYYKEDQRFQDNVYGEWWDSGDYGCMDENGHLFLKDRQVDLIDKIESNLALEDMLLDQLNFLAEVAIVRDQNGRPQPFIAPNKGGQVDMDAWWEAVSELPFLNAPIVLDYDEIPRTATMKVQRLQMEKELQEGKYKA</sequence>
<keyword evidence="2" id="KW-0436">Ligase</keyword>
<protein>
    <submittedName>
        <fullName evidence="2">Acyl-coenzyme A synthetase/AMP-(Fatty) acid ligase</fullName>
    </submittedName>
</protein>
<keyword evidence="3" id="KW-1185">Reference proteome</keyword>
<dbReference type="RefSeq" id="WP_074485386.1">
    <property type="nucleotide sequence ID" value="NZ_FMXP01000006.1"/>
</dbReference>
<dbReference type="SUPFAM" id="SSF56801">
    <property type="entry name" value="Acetyl-CoA synthetase-like"/>
    <property type="match status" value="1"/>
</dbReference>
<organism evidence="2 3">
    <name type="scientific">Streptococcus henryi</name>
    <dbReference type="NCBI Taxonomy" id="439219"/>
    <lineage>
        <taxon>Bacteria</taxon>
        <taxon>Bacillati</taxon>
        <taxon>Bacillota</taxon>
        <taxon>Bacilli</taxon>
        <taxon>Lactobacillales</taxon>
        <taxon>Streptococcaceae</taxon>
        <taxon>Streptococcus</taxon>
    </lineage>
</organism>
<dbReference type="InterPro" id="IPR020845">
    <property type="entry name" value="AMP-binding_CS"/>
</dbReference>
<dbReference type="InterPro" id="IPR000873">
    <property type="entry name" value="AMP-dep_synth/lig_dom"/>
</dbReference>
<dbReference type="PROSITE" id="PS00455">
    <property type="entry name" value="AMP_BINDING"/>
    <property type="match status" value="1"/>
</dbReference>
<dbReference type="InterPro" id="IPR050237">
    <property type="entry name" value="ATP-dep_AMP-bd_enzyme"/>
</dbReference>
<dbReference type="STRING" id="439219.SAMN02910293_00556"/>
<reference evidence="2 3" key="1">
    <citation type="submission" date="2016-10" db="EMBL/GenBank/DDBJ databases">
        <authorList>
            <person name="de Groot N.N."/>
        </authorList>
    </citation>
    <scope>NUCLEOTIDE SEQUENCE [LARGE SCALE GENOMIC DNA]</scope>
    <source>
        <strain evidence="2 3">A-4</strain>
    </source>
</reference>
<proteinExistence type="predicted"/>
<evidence type="ECO:0000259" key="1">
    <source>
        <dbReference type="Pfam" id="PF00501"/>
    </source>
</evidence>
<dbReference type="EMBL" id="FMXP01000006">
    <property type="protein sequence ID" value="SDB10746.1"/>
    <property type="molecule type" value="Genomic_DNA"/>
</dbReference>
<name>A0A1G6AQS0_9STRE</name>
<dbReference type="eggNOG" id="COG0318">
    <property type="taxonomic scope" value="Bacteria"/>
</dbReference>
<feature type="domain" description="AMP-dependent synthetase/ligase" evidence="1">
    <location>
        <begin position="35"/>
        <end position="378"/>
    </location>
</feature>
<evidence type="ECO:0000313" key="2">
    <source>
        <dbReference type="EMBL" id="SDB10746.1"/>
    </source>
</evidence>